<organism evidence="1 2">
    <name type="scientific">Caproicibacterium amylolyticum</name>
    <dbReference type="NCBI Taxonomy" id="2766537"/>
    <lineage>
        <taxon>Bacteria</taxon>
        <taxon>Bacillati</taxon>
        <taxon>Bacillota</taxon>
        <taxon>Clostridia</taxon>
        <taxon>Eubacteriales</taxon>
        <taxon>Oscillospiraceae</taxon>
        <taxon>Caproicibacterium</taxon>
    </lineage>
</organism>
<protein>
    <submittedName>
        <fullName evidence="1">DUF2691 family protein</fullName>
    </submittedName>
</protein>
<dbReference type="Proteomes" id="UP000516046">
    <property type="component" value="Chromosome"/>
</dbReference>
<sequence length="158" mass="18325">MVYGVILDKGENYYTDLRKVFRSIKNEQTHYNWLVTDCVCYAQDAKIENLFNKEYCWLTGNELTEIVQKDSFPWIWAVLSGFQKDIPLSEVQKYPLPYADGYTGFWENPLSLQNPLASIEIVPWDSSLTLLLSKKKSLVDSFMSAFPLSRDLAQYNAE</sequence>
<keyword evidence="2" id="KW-1185">Reference proteome</keyword>
<evidence type="ECO:0000313" key="1">
    <source>
        <dbReference type="EMBL" id="QNO17950.1"/>
    </source>
</evidence>
<accession>A0A7G9WGY8</accession>
<dbReference type="RefSeq" id="WP_212507015.1">
    <property type="nucleotide sequence ID" value="NZ_CP060696.1"/>
</dbReference>
<gene>
    <name evidence="1" type="ORF">H6X83_13730</name>
</gene>
<name>A0A7G9WGY8_9FIRM</name>
<proteinExistence type="predicted"/>
<dbReference type="EMBL" id="CP060696">
    <property type="protein sequence ID" value="QNO17950.1"/>
    <property type="molecule type" value="Genomic_DNA"/>
</dbReference>
<dbReference type="KEGG" id="caml:H6X83_13730"/>
<dbReference type="AlphaFoldDB" id="A0A7G9WGY8"/>
<evidence type="ECO:0000313" key="2">
    <source>
        <dbReference type="Proteomes" id="UP000516046"/>
    </source>
</evidence>
<reference evidence="1 2" key="1">
    <citation type="submission" date="2020-08" db="EMBL/GenBank/DDBJ databases">
        <authorList>
            <person name="Ren C."/>
            <person name="Gu Y."/>
            <person name="Xu Y."/>
        </authorList>
    </citation>
    <scope>NUCLEOTIDE SEQUENCE [LARGE SCALE GENOMIC DNA]</scope>
    <source>
        <strain evidence="1 2">LBM18003</strain>
    </source>
</reference>